<comment type="caution">
    <text evidence="2">The sequence shown here is derived from an EMBL/GenBank/DDBJ whole genome shotgun (WGS) entry which is preliminary data.</text>
</comment>
<dbReference type="GO" id="GO:0006203">
    <property type="term" value="P:dGTP catabolic process"/>
    <property type="evidence" value="ECO:0007669"/>
    <property type="project" value="TreeGrafter"/>
</dbReference>
<accession>A0AAW0GYM6</accession>
<protein>
    <submittedName>
        <fullName evidence="2">Uncharacterized protein</fullName>
    </submittedName>
</protein>
<evidence type="ECO:0000313" key="3">
    <source>
        <dbReference type="Proteomes" id="UP001385951"/>
    </source>
</evidence>
<dbReference type="InterPro" id="IPR050135">
    <property type="entry name" value="dGTPase-like"/>
</dbReference>
<name>A0AAW0GYM6_9APHY</name>
<evidence type="ECO:0000313" key="2">
    <source>
        <dbReference type="EMBL" id="KAK7696470.1"/>
    </source>
</evidence>
<sequence>MAPEFNWDSDPEEGDEVRTEVADDHDRDHDHDEDADPSPRISEIRRFRDVIYDYMPFGHAVCAVIDTKQFQRLRHIKQLGTSYYVWPGAGHNRFEHCLGVAHLAQTLVKHLQQCQPELGIT</sequence>
<dbReference type="GO" id="GO:0005634">
    <property type="term" value="C:nucleus"/>
    <property type="evidence" value="ECO:0007669"/>
    <property type="project" value="TreeGrafter"/>
</dbReference>
<dbReference type="Proteomes" id="UP001385951">
    <property type="component" value="Unassembled WGS sequence"/>
</dbReference>
<dbReference type="EMBL" id="JASBNA010000001">
    <property type="protein sequence ID" value="KAK7696470.1"/>
    <property type="molecule type" value="Genomic_DNA"/>
</dbReference>
<reference evidence="2 3" key="1">
    <citation type="submission" date="2022-09" db="EMBL/GenBank/DDBJ databases">
        <authorList>
            <person name="Palmer J.M."/>
        </authorList>
    </citation>
    <scope>NUCLEOTIDE SEQUENCE [LARGE SCALE GENOMIC DNA]</scope>
    <source>
        <strain evidence="2 3">DSM 7382</strain>
    </source>
</reference>
<proteinExistence type="predicted"/>
<organism evidence="2 3">
    <name type="scientific">Cerrena zonata</name>
    <dbReference type="NCBI Taxonomy" id="2478898"/>
    <lineage>
        <taxon>Eukaryota</taxon>
        <taxon>Fungi</taxon>
        <taxon>Dikarya</taxon>
        <taxon>Basidiomycota</taxon>
        <taxon>Agaricomycotina</taxon>
        <taxon>Agaricomycetes</taxon>
        <taxon>Polyporales</taxon>
        <taxon>Cerrenaceae</taxon>
        <taxon>Cerrena</taxon>
    </lineage>
</organism>
<dbReference type="PANTHER" id="PTHR11373:SF4">
    <property type="entry name" value="DEOXYNUCLEOSIDE TRIPHOSPHATE TRIPHOSPHOHYDROLASE SAMHD1"/>
    <property type="match status" value="1"/>
</dbReference>
<gene>
    <name evidence="2" type="ORF">QCA50_001127</name>
</gene>
<keyword evidence="3" id="KW-1185">Reference proteome</keyword>
<dbReference type="AlphaFoldDB" id="A0AAW0GYM6"/>
<dbReference type="GO" id="GO:0008832">
    <property type="term" value="F:dGTPase activity"/>
    <property type="evidence" value="ECO:0007669"/>
    <property type="project" value="TreeGrafter"/>
</dbReference>
<dbReference type="SUPFAM" id="SSF109604">
    <property type="entry name" value="HD-domain/PDEase-like"/>
    <property type="match status" value="1"/>
</dbReference>
<feature type="compositionally biased region" description="Basic and acidic residues" evidence="1">
    <location>
        <begin position="16"/>
        <end position="32"/>
    </location>
</feature>
<dbReference type="Gene3D" id="1.10.3210.10">
    <property type="entry name" value="Hypothetical protein af1432"/>
    <property type="match status" value="1"/>
</dbReference>
<feature type="region of interest" description="Disordered" evidence="1">
    <location>
        <begin position="1"/>
        <end position="40"/>
    </location>
</feature>
<evidence type="ECO:0000256" key="1">
    <source>
        <dbReference type="SAM" id="MobiDB-lite"/>
    </source>
</evidence>
<dbReference type="PANTHER" id="PTHR11373">
    <property type="entry name" value="DEOXYNUCLEOSIDE TRIPHOSPHATE TRIPHOSPHOHYDROLASE"/>
    <property type="match status" value="1"/>
</dbReference>